<feature type="chain" id="PRO_5006063140" evidence="4">
    <location>
        <begin position="30"/>
        <end position="396"/>
    </location>
</feature>
<feature type="signal peptide" evidence="4">
    <location>
        <begin position="1"/>
        <end position="29"/>
    </location>
</feature>
<dbReference type="CDD" id="cd06339">
    <property type="entry name" value="PBP1_YraM_LppC_lipoprotein-like"/>
    <property type="match status" value="1"/>
</dbReference>
<reference evidence="6 7" key="1">
    <citation type="submission" date="2015-09" db="EMBL/GenBank/DDBJ databases">
        <authorList>
            <consortium name="Swine Surveillance"/>
        </authorList>
    </citation>
    <scope>NUCLEOTIDE SEQUENCE [LARGE SCALE GENOMIC DNA]</scope>
    <source>
        <strain evidence="6 7">CECT 7557</strain>
    </source>
</reference>
<evidence type="ECO:0000313" key="6">
    <source>
        <dbReference type="EMBL" id="CUH77599.1"/>
    </source>
</evidence>
<dbReference type="InterPro" id="IPR051010">
    <property type="entry name" value="BCAA_transport"/>
</dbReference>
<gene>
    <name evidence="6" type="ORF">TRM7557_01455</name>
</gene>
<dbReference type="Pfam" id="PF13458">
    <property type="entry name" value="Peripla_BP_6"/>
    <property type="match status" value="1"/>
</dbReference>
<keyword evidence="6" id="KW-0449">Lipoprotein</keyword>
<evidence type="ECO:0000259" key="5">
    <source>
        <dbReference type="Pfam" id="PF13458"/>
    </source>
</evidence>
<dbReference type="EMBL" id="CYSD01000020">
    <property type="protein sequence ID" value="CUH77599.1"/>
    <property type="molecule type" value="Genomic_DNA"/>
</dbReference>
<keyword evidence="3" id="KW-0029">Amino-acid transport</keyword>
<dbReference type="PANTHER" id="PTHR30483">
    <property type="entry name" value="LEUCINE-SPECIFIC-BINDING PROTEIN"/>
    <property type="match status" value="1"/>
</dbReference>
<proteinExistence type="inferred from homology"/>
<dbReference type="GO" id="GO:0006865">
    <property type="term" value="P:amino acid transport"/>
    <property type="evidence" value="ECO:0007669"/>
    <property type="project" value="UniProtKB-KW"/>
</dbReference>
<evidence type="ECO:0000256" key="2">
    <source>
        <dbReference type="ARBA" id="ARBA00022729"/>
    </source>
</evidence>
<name>A0A0P1G7D2_9RHOB</name>
<dbReference type="InterPro" id="IPR028081">
    <property type="entry name" value="Leu-bd"/>
</dbReference>
<evidence type="ECO:0000256" key="4">
    <source>
        <dbReference type="SAM" id="SignalP"/>
    </source>
</evidence>
<dbReference type="OrthoDB" id="7210494at2"/>
<accession>A0A0P1G7D2</accession>
<feature type="domain" description="Leucine-binding protein" evidence="5">
    <location>
        <begin position="49"/>
        <end position="377"/>
    </location>
</feature>
<dbReference type="InterPro" id="IPR028082">
    <property type="entry name" value="Peripla_BP_I"/>
</dbReference>
<evidence type="ECO:0000256" key="1">
    <source>
        <dbReference type="ARBA" id="ARBA00010062"/>
    </source>
</evidence>
<keyword evidence="2 4" id="KW-0732">Signal</keyword>
<evidence type="ECO:0000256" key="3">
    <source>
        <dbReference type="ARBA" id="ARBA00022970"/>
    </source>
</evidence>
<dbReference type="Gene3D" id="3.40.50.2300">
    <property type="match status" value="2"/>
</dbReference>
<dbReference type="AlphaFoldDB" id="A0A0P1G7D2"/>
<evidence type="ECO:0000313" key="7">
    <source>
        <dbReference type="Proteomes" id="UP000052022"/>
    </source>
</evidence>
<protein>
    <submittedName>
        <fullName evidence="6">Putative lipoprotein</fullName>
    </submittedName>
</protein>
<dbReference type="RefSeq" id="WP_058289576.1">
    <property type="nucleotide sequence ID" value="NZ_CYSD01000020.1"/>
</dbReference>
<dbReference type="STRING" id="928856.SAMN04488049_111116"/>
<keyword evidence="7" id="KW-1185">Reference proteome</keyword>
<dbReference type="Proteomes" id="UP000052022">
    <property type="component" value="Unassembled WGS sequence"/>
</dbReference>
<sequence>MFAVFNQARKLGHKFALSASAVAAAVVLAACDPVTLGTNSGPSINTSKPVPVALLVPRGSAQHGDAVLAQSLENAARLAIADLDGVQIDLRVYDTAGDPARATSAAAQAITEGARIILGPVYAEAANAAGLEASKRNVNVLAFSNNSSIAGGNVFVLGPTFSNTANRIVTYAKRQGKDDLVVVSDNNAAGAVGRDAIQQAAVGAGSNIAGSISYDLSQQGVINAIPSISDAVRRSGAEGVVLTANSAGALPLLTQLLPEAGVRPADVQYMGLTRWDIPAQTLALPGVQGGWFALPDPGTTAQFRSRYQATYGTAPHAIGGLAYDGIAAIGALVAAGQSDALTSAALTQSAGFRGASGVFRLRPDGTNERGLAIATIQEQKVIVLDPAPQSFGGAGF</sequence>
<organism evidence="6 7">
    <name type="scientific">Tritonibacter multivorans</name>
    <dbReference type="NCBI Taxonomy" id="928856"/>
    <lineage>
        <taxon>Bacteria</taxon>
        <taxon>Pseudomonadati</taxon>
        <taxon>Pseudomonadota</taxon>
        <taxon>Alphaproteobacteria</taxon>
        <taxon>Rhodobacterales</taxon>
        <taxon>Paracoccaceae</taxon>
        <taxon>Tritonibacter</taxon>
    </lineage>
</organism>
<comment type="similarity">
    <text evidence="1">Belongs to the leucine-binding protein family.</text>
</comment>
<dbReference type="SUPFAM" id="SSF53822">
    <property type="entry name" value="Periplasmic binding protein-like I"/>
    <property type="match status" value="1"/>
</dbReference>
<dbReference type="PANTHER" id="PTHR30483:SF6">
    <property type="entry name" value="PERIPLASMIC BINDING PROTEIN OF ABC TRANSPORTER FOR NATURAL AMINO ACIDS"/>
    <property type="match status" value="1"/>
</dbReference>
<keyword evidence="3" id="KW-0813">Transport</keyword>